<dbReference type="Pfam" id="PF12770">
    <property type="entry name" value="CHAT"/>
    <property type="match status" value="1"/>
</dbReference>
<comment type="caution">
    <text evidence="3">The sequence shown here is derived from an EMBL/GenBank/DDBJ whole genome shotgun (WGS) entry which is preliminary data.</text>
</comment>
<feature type="transmembrane region" description="Helical" evidence="1">
    <location>
        <begin position="772"/>
        <end position="790"/>
    </location>
</feature>
<name>A0A1U7I1X7_9CYAN</name>
<keyword evidence="1" id="KW-0812">Transmembrane</keyword>
<evidence type="ECO:0000313" key="3">
    <source>
        <dbReference type="EMBL" id="OKH29994.1"/>
    </source>
</evidence>
<evidence type="ECO:0000256" key="1">
    <source>
        <dbReference type="SAM" id="Phobius"/>
    </source>
</evidence>
<dbReference type="InterPro" id="IPR007890">
    <property type="entry name" value="CHASE2"/>
</dbReference>
<dbReference type="OrthoDB" id="444941at2"/>
<dbReference type="EMBL" id="MRCE01000075">
    <property type="protein sequence ID" value="OKH29994.1"/>
    <property type="molecule type" value="Genomic_DNA"/>
</dbReference>
<accession>A0A1U7I1X7</accession>
<feature type="domain" description="CHASE2" evidence="2">
    <location>
        <begin position="415"/>
        <end position="763"/>
    </location>
</feature>
<proteinExistence type="predicted"/>
<organism evidence="3 4">
    <name type="scientific">[Phormidium ambiguum] IAM M-71</name>
    <dbReference type="NCBI Taxonomy" id="454136"/>
    <lineage>
        <taxon>Bacteria</taxon>
        <taxon>Bacillati</taxon>
        <taxon>Cyanobacteriota</taxon>
        <taxon>Cyanophyceae</taxon>
        <taxon>Oscillatoriophycideae</taxon>
        <taxon>Aerosakkonematales</taxon>
        <taxon>Aerosakkonemataceae</taxon>
        <taxon>Floridanema</taxon>
    </lineage>
</organism>
<protein>
    <submittedName>
        <fullName evidence="3">Histidine kinase</fullName>
    </submittedName>
</protein>
<keyword evidence="1" id="KW-1133">Transmembrane helix</keyword>
<dbReference type="Proteomes" id="UP000185860">
    <property type="component" value="Unassembled WGS sequence"/>
</dbReference>
<dbReference type="InterPro" id="IPR024983">
    <property type="entry name" value="CHAT_dom"/>
</dbReference>
<evidence type="ECO:0000313" key="4">
    <source>
        <dbReference type="Proteomes" id="UP000185860"/>
    </source>
</evidence>
<dbReference type="STRING" id="454136.NIES2119_31715"/>
<reference evidence="3 4" key="1">
    <citation type="submission" date="2016-11" db="EMBL/GenBank/DDBJ databases">
        <title>Draft Genome Sequences of Nine Cyanobacterial Strains from Diverse Habitats.</title>
        <authorList>
            <person name="Zhu T."/>
            <person name="Hou S."/>
            <person name="Lu X."/>
            <person name="Hess W.R."/>
        </authorList>
    </citation>
    <scope>NUCLEOTIDE SEQUENCE [LARGE SCALE GENOMIC DNA]</scope>
    <source>
        <strain evidence="3 4">IAM M-71</strain>
    </source>
</reference>
<sequence length="822" mass="93350">MNNFKLKVQKVEQTCLFELTWGKGQQLSCKLTYPQSLTTVYQEWQRIYLSFYKSSLRGRLEEGGGIAPPPIDWHARLVQAEAKLLYEFHFWLHSAELFEIRRTIANSLLLTTNNQQESSELPNIVNVFLTCEPLELARLPWETWEIGAEFSTNMGRVSIIRMPKDIRQENNQSKISKFARKKPRILAILGDDTGLNFQSDKQAVLSCNKIAEIKFIGWQPGSSVSELKENICANLADEQGWDVLFFAGHSNETQLTGGELAIAPNTSLSISEIIPYLQIAQAKGLQFAIFNSCSGINIAESLINLGLSQVVVIREPIHNAVAQAFLVKFLQVLAAHKNVQEAMVTACQYLKLEHSLTYPSAFLIPSLFCHPKAILFHIPTSGWKQKIQQILPTKTEAIVFTTLIFISLLHPVQNFLLEKRIITQAVYRQLTTQIPQSNHPPVLLVQIDEESISQARIADPKPMDRTYLAKLIDKLSALNARVVGIDYLLDRPLGKGDRILNQSLQSAVKKQPNPIWFVFASVQNHDSKWLTVLPEIANKNWSFQGYINLTHWYVEPIFPKSNTNFKLPFSYTLALAYKVNIQGLPQKQLIQPKLSSQSEFIWQLNDYLETFTQKNYKTLLSPRAQVQEVTKFSYNWGQTWLQPILDFSIPPEQVYQAISAWQLLKTAPNSSELSNIKQQVIMIVPGGYGEAGVFQEGQDNYALPNAISYWLKTKQQNPQRRFTGGEAHAYMFHHFINSWIVIPIPDLWLIAVAALLGKIIVLANLKHPLQGVILLIAIAIYGIVSLQVYLTFAILLPWFLPAIMITVYILPRLIRKKTYASN</sequence>
<feature type="transmembrane region" description="Helical" evidence="1">
    <location>
        <begin position="747"/>
        <end position="765"/>
    </location>
</feature>
<feature type="transmembrane region" description="Helical" evidence="1">
    <location>
        <begin position="796"/>
        <end position="814"/>
    </location>
</feature>
<keyword evidence="3" id="KW-0808">Transferase</keyword>
<dbReference type="SMART" id="SM01080">
    <property type="entry name" value="CHASE2"/>
    <property type="match status" value="1"/>
</dbReference>
<dbReference type="RefSeq" id="WP_073597483.1">
    <property type="nucleotide sequence ID" value="NZ_MRCE01000075.1"/>
</dbReference>
<evidence type="ECO:0000259" key="2">
    <source>
        <dbReference type="SMART" id="SM01080"/>
    </source>
</evidence>
<keyword evidence="1" id="KW-0472">Membrane</keyword>
<gene>
    <name evidence="3" type="ORF">NIES2119_31715</name>
</gene>
<dbReference type="GO" id="GO:0016301">
    <property type="term" value="F:kinase activity"/>
    <property type="evidence" value="ECO:0007669"/>
    <property type="project" value="UniProtKB-KW"/>
</dbReference>
<dbReference type="AlphaFoldDB" id="A0A1U7I1X7"/>
<dbReference type="Pfam" id="PF05226">
    <property type="entry name" value="CHASE2"/>
    <property type="match status" value="1"/>
</dbReference>
<keyword evidence="3" id="KW-0418">Kinase</keyword>